<comment type="caution">
    <text evidence="2">The sequence shown here is derived from an EMBL/GenBank/DDBJ whole genome shotgun (WGS) entry which is preliminary data.</text>
</comment>
<dbReference type="EMBL" id="JADJEV010000003">
    <property type="protein sequence ID" value="MBK6973798.1"/>
    <property type="molecule type" value="Genomic_DNA"/>
</dbReference>
<dbReference type="PANTHER" id="PTHR43464">
    <property type="entry name" value="METHYLTRANSFERASE"/>
    <property type="match status" value="1"/>
</dbReference>
<evidence type="ECO:0000259" key="1">
    <source>
        <dbReference type="Pfam" id="PF13649"/>
    </source>
</evidence>
<gene>
    <name evidence="2" type="ORF">IPH26_12915</name>
</gene>
<dbReference type="CDD" id="cd02440">
    <property type="entry name" value="AdoMet_MTases"/>
    <property type="match status" value="1"/>
</dbReference>
<sequence length="224" mass="24283">MTLSILSNLRQQPDAERILANYRLVAAGYDASCGRIEHLRERAVRELQLQPGETVFDIACGTGATLSPLAAAVGPRGRVVGVELSPEMAGIARTRAAASAFAGNIAVAQCAVEHFRPDSPADCLFFSYTHDVLQSPAALDNLLAMSRPGARIVLLGMKTLPWLWGWPVNLVNLYRARRYLTTYANMDCPWRQLARRGASVRTVHSALWGSAYIAVGALPGQPRA</sequence>
<accession>A0A9D7DZI3</accession>
<keyword evidence="2" id="KW-0489">Methyltransferase</keyword>
<organism evidence="2 3">
    <name type="scientific">Candidatus Methylophosphatis roskildensis</name>
    <dbReference type="NCBI Taxonomy" id="2899263"/>
    <lineage>
        <taxon>Bacteria</taxon>
        <taxon>Pseudomonadati</taxon>
        <taxon>Pseudomonadota</taxon>
        <taxon>Betaproteobacteria</taxon>
        <taxon>Nitrosomonadales</taxon>
        <taxon>Sterolibacteriaceae</taxon>
        <taxon>Candidatus Methylophosphatis</taxon>
    </lineage>
</organism>
<name>A0A9D7DZI3_9PROT</name>
<dbReference type="Pfam" id="PF13649">
    <property type="entry name" value="Methyltransf_25"/>
    <property type="match status" value="1"/>
</dbReference>
<feature type="domain" description="Methyltransferase" evidence="1">
    <location>
        <begin position="55"/>
        <end position="149"/>
    </location>
</feature>
<dbReference type="GO" id="GO:0008168">
    <property type="term" value="F:methyltransferase activity"/>
    <property type="evidence" value="ECO:0007669"/>
    <property type="project" value="UniProtKB-KW"/>
</dbReference>
<protein>
    <submittedName>
        <fullName evidence="2">Methyltransferase domain-containing protein</fullName>
    </submittedName>
</protein>
<reference evidence="2" key="1">
    <citation type="submission" date="2020-10" db="EMBL/GenBank/DDBJ databases">
        <title>Connecting structure to function with the recovery of over 1000 high-quality activated sludge metagenome-assembled genomes encoding full-length rRNA genes using long-read sequencing.</title>
        <authorList>
            <person name="Singleton C.M."/>
            <person name="Petriglieri F."/>
            <person name="Kristensen J.M."/>
            <person name="Kirkegaard R.H."/>
            <person name="Michaelsen T.Y."/>
            <person name="Andersen M.H."/>
            <person name="Karst S.M."/>
            <person name="Dueholm M.S."/>
            <person name="Nielsen P.H."/>
            <person name="Albertsen M."/>
        </authorList>
    </citation>
    <scope>NUCLEOTIDE SEQUENCE</scope>
    <source>
        <strain evidence="2">Bjer_18-Q3-R1-45_BAT3C.347</strain>
    </source>
</reference>
<evidence type="ECO:0000313" key="3">
    <source>
        <dbReference type="Proteomes" id="UP000807785"/>
    </source>
</evidence>
<dbReference type="GO" id="GO:0032259">
    <property type="term" value="P:methylation"/>
    <property type="evidence" value="ECO:0007669"/>
    <property type="project" value="UniProtKB-KW"/>
</dbReference>
<dbReference type="PANTHER" id="PTHR43464:SF83">
    <property type="entry name" value="MALONYL-[ACYL-CARRIER PROTEIN] O-METHYLTRANSFERASE"/>
    <property type="match status" value="1"/>
</dbReference>
<keyword evidence="2" id="KW-0808">Transferase</keyword>
<dbReference type="InterPro" id="IPR041698">
    <property type="entry name" value="Methyltransf_25"/>
</dbReference>
<dbReference type="AlphaFoldDB" id="A0A9D7DZI3"/>
<dbReference type="SUPFAM" id="SSF53335">
    <property type="entry name" value="S-adenosyl-L-methionine-dependent methyltransferases"/>
    <property type="match status" value="1"/>
</dbReference>
<dbReference type="Proteomes" id="UP000807785">
    <property type="component" value="Unassembled WGS sequence"/>
</dbReference>
<dbReference type="Gene3D" id="3.40.50.150">
    <property type="entry name" value="Vaccinia Virus protein VP39"/>
    <property type="match status" value="1"/>
</dbReference>
<proteinExistence type="predicted"/>
<evidence type="ECO:0000313" key="2">
    <source>
        <dbReference type="EMBL" id="MBK6973798.1"/>
    </source>
</evidence>
<dbReference type="InterPro" id="IPR029063">
    <property type="entry name" value="SAM-dependent_MTases_sf"/>
</dbReference>